<evidence type="ECO:0000313" key="2">
    <source>
        <dbReference type="EMBL" id="KAH7252779.1"/>
    </source>
</evidence>
<name>A0A8K0WDV8_9HYPO</name>
<dbReference type="AlphaFoldDB" id="A0A8K0WDV8"/>
<evidence type="ECO:0000256" key="1">
    <source>
        <dbReference type="SAM" id="MobiDB-lite"/>
    </source>
</evidence>
<dbReference type="OrthoDB" id="4158087at2759"/>
<feature type="region of interest" description="Disordered" evidence="1">
    <location>
        <begin position="28"/>
        <end position="84"/>
    </location>
</feature>
<organism evidence="2 3">
    <name type="scientific">Fusarium tricinctum</name>
    <dbReference type="NCBI Taxonomy" id="61284"/>
    <lineage>
        <taxon>Eukaryota</taxon>
        <taxon>Fungi</taxon>
        <taxon>Dikarya</taxon>
        <taxon>Ascomycota</taxon>
        <taxon>Pezizomycotina</taxon>
        <taxon>Sordariomycetes</taxon>
        <taxon>Hypocreomycetidae</taxon>
        <taxon>Hypocreales</taxon>
        <taxon>Nectriaceae</taxon>
        <taxon>Fusarium</taxon>
        <taxon>Fusarium tricinctum species complex</taxon>
    </lineage>
</organism>
<dbReference type="PANTHER" id="PTHR37540:SF5">
    <property type="entry name" value="TRANSCRIPTION FACTOR DOMAIN-CONTAINING PROTEIN"/>
    <property type="match status" value="1"/>
</dbReference>
<keyword evidence="3" id="KW-1185">Reference proteome</keyword>
<comment type="caution">
    <text evidence="2">The sequence shown here is derived from an EMBL/GenBank/DDBJ whole genome shotgun (WGS) entry which is preliminary data.</text>
</comment>
<accession>A0A8K0WDV8</accession>
<reference evidence="2" key="1">
    <citation type="journal article" date="2021" name="Nat. Commun.">
        <title>Genetic determinants of endophytism in the Arabidopsis root mycobiome.</title>
        <authorList>
            <person name="Mesny F."/>
            <person name="Miyauchi S."/>
            <person name="Thiergart T."/>
            <person name="Pickel B."/>
            <person name="Atanasova L."/>
            <person name="Karlsson M."/>
            <person name="Huettel B."/>
            <person name="Barry K.W."/>
            <person name="Haridas S."/>
            <person name="Chen C."/>
            <person name="Bauer D."/>
            <person name="Andreopoulos W."/>
            <person name="Pangilinan J."/>
            <person name="LaButti K."/>
            <person name="Riley R."/>
            <person name="Lipzen A."/>
            <person name="Clum A."/>
            <person name="Drula E."/>
            <person name="Henrissat B."/>
            <person name="Kohler A."/>
            <person name="Grigoriev I.V."/>
            <person name="Martin F.M."/>
            <person name="Hacquard S."/>
        </authorList>
    </citation>
    <scope>NUCLEOTIDE SEQUENCE</scope>
    <source>
        <strain evidence="2">MPI-SDFR-AT-0068</strain>
    </source>
</reference>
<evidence type="ECO:0000313" key="3">
    <source>
        <dbReference type="Proteomes" id="UP000813427"/>
    </source>
</evidence>
<sequence>MPQQLTFVNTDGSGRIRSSERQLIRHHCMQQKNKQPGSRRSKREAARAAAKPPRESGPGDQVVTHSTDGASARGRVQPPSASVSEEQRGLFIKKCILPPPSDWALFPFPEGLEPPAQKLMHEYFIHNPIRDSLYPFKHFGIDIDFDEDPFLCFRLLCSEKLCFRAILLLTAASNDLVLQRPLSSATYQHLRRVLPLLNLRLSEKEAYKNDITLYVVGILASIAVLFGDYHAAQTHAVGLSEIIRLRGGCVAVNDNPAIQLSMDRLNFCSSLATKLWTPIYDGSAWEAPVFPIEVVNLHQSQNMLCVDGLVDSNLAVVFKYLQRTTILFNTHYHSKTPMNGALVRQCLGFVHSSLIELEGSLTDELSKHIRLGMLVYLATTFQIPGCDEQYYCKSLATKMQVAYTAARSLIPVPYGALDVWLKFMAQICIGPRSKQQGRDWDVSKISGLGWDDTRRGLQQVMWIDAFHDDLGRRAFKKFTKPR</sequence>
<dbReference type="PANTHER" id="PTHR37540">
    <property type="entry name" value="TRANSCRIPTION FACTOR (ACR-2), PUTATIVE-RELATED-RELATED"/>
    <property type="match status" value="1"/>
</dbReference>
<proteinExistence type="predicted"/>
<dbReference type="EMBL" id="JAGPXF010000003">
    <property type="protein sequence ID" value="KAH7252779.1"/>
    <property type="molecule type" value="Genomic_DNA"/>
</dbReference>
<gene>
    <name evidence="2" type="ORF">BKA59DRAFT_544391</name>
</gene>
<dbReference type="Proteomes" id="UP000813427">
    <property type="component" value="Unassembled WGS sequence"/>
</dbReference>
<protein>
    <submittedName>
        <fullName evidence="2">Uncharacterized protein</fullName>
    </submittedName>
</protein>